<dbReference type="AlphaFoldDB" id="A0A9W3B2N5"/>
<dbReference type="PANTHER" id="PTHR10138">
    <property type="entry name" value="TRYPTOPHAN 2,3-DIOXYGENASE"/>
    <property type="match status" value="1"/>
</dbReference>
<dbReference type="GO" id="GO:0046872">
    <property type="term" value="F:metal ion binding"/>
    <property type="evidence" value="ECO:0007669"/>
    <property type="project" value="UniProtKB-KW"/>
</dbReference>
<sequence>MKKKQTLANECLTITTADAKCLNGKFFLLVDGGRTLVMSMTESSDVDKGFCAMSTSTGQSGKEDETYELNYHNYLMLDHILSSQVMQSELKDKAVHDEHLFIVTHQAYELWFKQILYEIDSVRNMFMLPVLEETKTLLILNRLSRVALILKLLVDQVDILETMTPLDFLEFRLQLSSASGFQSLQFRLLENKIGVLESSRVKYNQQHYAKVFSKPEQVKMLEDSLEQPSLFQLLEKWLERTPGLAVKSFNFWELYKRSVDRWLQDMLQQSAQNETDESVKQSLIEEYKKQKESFESILDEEKYNAAVARGDRRMSHLAFKGALLISLYHDQPRFNQPSKLLSLLMDIDSLMTKWRYNHVMMVQRMIGSKVGTGGSSGYQYLRSTVSDRYKVFLDLFNMSTYLIPRGYIPPLSRSLKRQLSILIHEYMPRDSDESNEESDGCENETEERLQDLNLNGDTHKAIKFTL</sequence>
<keyword evidence="1" id="KW-0223">Dioxygenase</keyword>
<dbReference type="OMA" id="WRWRNDH"/>
<dbReference type="PANTHER" id="PTHR10138:SF0">
    <property type="entry name" value="TRYPTOPHAN 2,3-DIOXYGENASE"/>
    <property type="match status" value="1"/>
</dbReference>
<dbReference type="InterPro" id="IPR037217">
    <property type="entry name" value="Trp/Indoleamine_2_3_dOase-like"/>
</dbReference>
<evidence type="ECO:0000313" key="3">
    <source>
        <dbReference type="RefSeq" id="XP_055893787.1"/>
    </source>
</evidence>
<dbReference type="HAMAP" id="MF_01972">
    <property type="entry name" value="T23O"/>
    <property type="match status" value="1"/>
</dbReference>
<keyword evidence="1" id="KW-0823">Tryptophan catabolism</keyword>
<comment type="catalytic activity">
    <reaction evidence="1">
        <text>L-tryptophan + O2 = N-formyl-L-kynurenine</text>
        <dbReference type="Rhea" id="RHEA:24536"/>
        <dbReference type="ChEBI" id="CHEBI:15379"/>
        <dbReference type="ChEBI" id="CHEBI:57912"/>
        <dbReference type="ChEBI" id="CHEBI:58629"/>
        <dbReference type="EC" id="1.13.11.11"/>
    </reaction>
</comment>
<dbReference type="RefSeq" id="XP_055893787.1">
    <property type="nucleotide sequence ID" value="XM_056037812.1"/>
</dbReference>
<comment type="similarity">
    <text evidence="1">Belongs to the tryptophan 2,3-dioxygenase family.</text>
</comment>
<dbReference type="GO" id="GO:0020037">
    <property type="term" value="F:heme binding"/>
    <property type="evidence" value="ECO:0007669"/>
    <property type="project" value="UniProtKB-UniRule"/>
</dbReference>
<comment type="subunit">
    <text evidence="1">Homotetramer. Dimer of dimers.</text>
</comment>
<dbReference type="OrthoDB" id="447477at2759"/>
<dbReference type="Pfam" id="PF03301">
    <property type="entry name" value="Trp_dioxygenase"/>
    <property type="match status" value="1"/>
</dbReference>
<reference evidence="3" key="1">
    <citation type="submission" date="2025-08" db="UniProtKB">
        <authorList>
            <consortium name="RefSeq"/>
        </authorList>
    </citation>
    <scope>IDENTIFICATION</scope>
</reference>
<evidence type="ECO:0000313" key="2">
    <source>
        <dbReference type="Proteomes" id="UP001165740"/>
    </source>
</evidence>
<keyword evidence="1" id="KW-0560">Oxidoreductase</keyword>
<dbReference type="GO" id="GO:0019441">
    <property type="term" value="P:L-tryptophan catabolic process to kynurenine"/>
    <property type="evidence" value="ECO:0007669"/>
    <property type="project" value="UniProtKB-UniRule"/>
</dbReference>
<dbReference type="GO" id="GO:0004833">
    <property type="term" value="F:L-tryptophan 2,3-dioxygenase activity"/>
    <property type="evidence" value="ECO:0007669"/>
    <property type="project" value="UniProtKB-UniRule"/>
</dbReference>
<dbReference type="GeneID" id="106056678"/>
<dbReference type="GO" id="GO:0019442">
    <property type="term" value="P:L-tryptophan catabolic process to acetyl-CoA"/>
    <property type="evidence" value="ECO:0007669"/>
    <property type="project" value="TreeGrafter"/>
</dbReference>
<name>A0A9W3B2N5_BIOGL</name>
<dbReference type="Proteomes" id="UP001165740">
    <property type="component" value="Chromosome 8"/>
</dbReference>
<organism evidence="2 3">
    <name type="scientific">Biomphalaria glabrata</name>
    <name type="common">Bloodfluke planorb</name>
    <name type="synonym">Freshwater snail</name>
    <dbReference type="NCBI Taxonomy" id="6526"/>
    <lineage>
        <taxon>Eukaryota</taxon>
        <taxon>Metazoa</taxon>
        <taxon>Spiralia</taxon>
        <taxon>Lophotrochozoa</taxon>
        <taxon>Mollusca</taxon>
        <taxon>Gastropoda</taxon>
        <taxon>Heterobranchia</taxon>
        <taxon>Euthyneura</taxon>
        <taxon>Panpulmonata</taxon>
        <taxon>Hygrophila</taxon>
        <taxon>Lymnaeoidea</taxon>
        <taxon>Planorbidae</taxon>
        <taxon>Biomphalaria</taxon>
    </lineage>
</organism>
<evidence type="ECO:0000256" key="1">
    <source>
        <dbReference type="HAMAP-Rule" id="MF_03020"/>
    </source>
</evidence>
<protein>
    <recommendedName>
        <fullName evidence="1">Tryptophan 2,3-dioxygenase</fullName>
        <shortName evidence="1">TDO</shortName>
        <ecNumber evidence="1">1.13.11.11</ecNumber>
    </recommendedName>
    <alternativeName>
        <fullName evidence="1">Tryptamin 2,3-dioxygenase</fullName>
    </alternativeName>
    <alternativeName>
        <fullName evidence="1">Tryptophan oxygenase</fullName>
        <shortName evidence="1">TO</shortName>
        <shortName evidence="1">TRPO</shortName>
    </alternativeName>
    <alternativeName>
        <fullName evidence="1">Tryptophan pyrrolase</fullName>
    </alternativeName>
    <alternativeName>
        <fullName evidence="1">Tryptophanase</fullName>
    </alternativeName>
</protein>
<dbReference type="SUPFAM" id="SSF140959">
    <property type="entry name" value="Indolic compounds 2,3-dioxygenase-like"/>
    <property type="match status" value="1"/>
</dbReference>
<comment type="cofactor">
    <cofactor evidence="1">
        <name>heme</name>
        <dbReference type="ChEBI" id="CHEBI:30413"/>
    </cofactor>
    <text evidence="1">Binds 1 heme group per subunit.</text>
</comment>
<keyword evidence="2" id="KW-1185">Reference proteome</keyword>
<keyword evidence="1" id="KW-0408">Iron</keyword>
<comment type="pathway">
    <text evidence="1">Amino-acid degradation; L-tryptophan degradation via kynurenine pathway; L-kynurenine from L-tryptophan: step 1/2.</text>
</comment>
<keyword evidence="1" id="KW-0479">Metal-binding</keyword>
<dbReference type="Gene3D" id="1.10.287.3810">
    <property type="match status" value="1"/>
</dbReference>
<comment type="caution">
    <text evidence="1">Lacks conserved residue(s) required for the propagation of feature annotation.</text>
</comment>
<keyword evidence="1" id="KW-0349">Heme</keyword>
<dbReference type="Gene3D" id="1.20.58.480">
    <property type="match status" value="1"/>
</dbReference>
<gene>
    <name evidence="3" type="primary">LOC106056678</name>
</gene>
<proteinExistence type="inferred from homology"/>
<dbReference type="InterPro" id="IPR004981">
    <property type="entry name" value="Trp_2_3_dOase"/>
</dbReference>
<dbReference type="EC" id="1.13.11.11" evidence="1"/>
<comment type="function">
    <text evidence="1">Heme-dependent dioxygenase that catalyzes the oxidative cleavage of the L-tryptophan (L-Trp) pyrrole ring and converts L-tryptophan to N-formyl-L-kynurenine. Catalyzes the oxidative cleavage of the indole moiety.</text>
</comment>
<accession>A0A9W3B2N5</accession>